<feature type="transmembrane region" description="Helical" evidence="2">
    <location>
        <begin position="255"/>
        <end position="274"/>
    </location>
</feature>
<feature type="transmembrane region" description="Helical" evidence="2">
    <location>
        <begin position="196"/>
        <end position="217"/>
    </location>
</feature>
<evidence type="ECO:0000259" key="3">
    <source>
        <dbReference type="Pfam" id="PF02517"/>
    </source>
</evidence>
<keyword evidence="4" id="KW-0645">Protease</keyword>
<keyword evidence="5" id="KW-1185">Reference proteome</keyword>
<reference evidence="4 5" key="1">
    <citation type="submission" date="2023-07" db="EMBL/GenBank/DDBJ databases">
        <title>Sequencing the genomes of 1000 actinobacteria strains.</title>
        <authorList>
            <person name="Klenk H.-P."/>
        </authorList>
    </citation>
    <scope>NUCLEOTIDE SEQUENCE [LARGE SCALE GENOMIC DNA]</scope>
    <source>
        <strain evidence="4 5">DSM 22966</strain>
    </source>
</reference>
<dbReference type="GO" id="GO:0008233">
    <property type="term" value="F:peptidase activity"/>
    <property type="evidence" value="ECO:0007669"/>
    <property type="project" value="UniProtKB-KW"/>
</dbReference>
<dbReference type="Pfam" id="PF02517">
    <property type="entry name" value="Rce1-like"/>
    <property type="match status" value="1"/>
</dbReference>
<organism evidence="4 5">
    <name type="scientific">Enteractinococcus fodinae</name>
    <dbReference type="NCBI Taxonomy" id="684663"/>
    <lineage>
        <taxon>Bacteria</taxon>
        <taxon>Bacillati</taxon>
        <taxon>Actinomycetota</taxon>
        <taxon>Actinomycetes</taxon>
        <taxon>Micrococcales</taxon>
        <taxon>Micrococcaceae</taxon>
    </lineage>
</organism>
<sequence length="308" mass="34208">MSYPSGPGSNPYGSQTASPYPTGWPNQYPTGWPQTPRGGKRGRRGHNANDKTASDPGRLHWGDILALVVYIGGFILGGMLLLFTIPGVTEFGAQMYGREPVSFNEMLAGPEMPGWFLMYSNVVLYGITGIIMIAVSWRPFIQSFRWFATWWWVKVLLLPVIWLATLILTSFLLIISGQEGDVSANQEAVQEAAGESSLIVSILILGLIGPFVEEYIFRHILIGKLGRWIPTWVTVPISIITFTLLHFMGDPNMSFATVLPYLSMAIAFTAVYLISKKSFAYAWLSHAFNNVMSVLLMELQFMEAAVII</sequence>
<gene>
    <name evidence="4" type="ORF">J2S62_000134</name>
</gene>
<dbReference type="GO" id="GO:0006508">
    <property type="term" value="P:proteolysis"/>
    <property type="evidence" value="ECO:0007669"/>
    <property type="project" value="UniProtKB-KW"/>
</dbReference>
<keyword evidence="2" id="KW-1133">Transmembrane helix</keyword>
<dbReference type="PANTHER" id="PTHR36435">
    <property type="entry name" value="SLR1288 PROTEIN"/>
    <property type="match status" value="1"/>
</dbReference>
<feature type="transmembrane region" description="Helical" evidence="2">
    <location>
        <begin position="149"/>
        <end position="176"/>
    </location>
</feature>
<dbReference type="Proteomes" id="UP001183794">
    <property type="component" value="Unassembled WGS sequence"/>
</dbReference>
<feature type="transmembrane region" description="Helical" evidence="2">
    <location>
        <begin position="116"/>
        <end position="137"/>
    </location>
</feature>
<dbReference type="EMBL" id="JAVDYJ010000001">
    <property type="protein sequence ID" value="MDR7345877.1"/>
    <property type="molecule type" value="Genomic_DNA"/>
</dbReference>
<evidence type="ECO:0000313" key="4">
    <source>
        <dbReference type="EMBL" id="MDR7345877.1"/>
    </source>
</evidence>
<name>A0ABU2AWZ7_9MICC</name>
<dbReference type="InterPro" id="IPR003675">
    <property type="entry name" value="Rce1/LyrA-like_dom"/>
</dbReference>
<dbReference type="PANTHER" id="PTHR36435:SF1">
    <property type="entry name" value="CAAX AMINO TERMINAL PROTEASE FAMILY PROTEIN"/>
    <property type="match status" value="1"/>
</dbReference>
<feature type="transmembrane region" description="Helical" evidence="2">
    <location>
        <begin position="64"/>
        <end position="85"/>
    </location>
</feature>
<keyword evidence="4" id="KW-0378">Hydrolase</keyword>
<keyword evidence="2" id="KW-0812">Transmembrane</keyword>
<comment type="caution">
    <text evidence="4">The sequence shown here is derived from an EMBL/GenBank/DDBJ whole genome shotgun (WGS) entry which is preliminary data.</text>
</comment>
<evidence type="ECO:0000256" key="2">
    <source>
        <dbReference type="SAM" id="Phobius"/>
    </source>
</evidence>
<feature type="transmembrane region" description="Helical" evidence="2">
    <location>
        <begin position="229"/>
        <end position="249"/>
    </location>
</feature>
<evidence type="ECO:0000256" key="1">
    <source>
        <dbReference type="SAM" id="MobiDB-lite"/>
    </source>
</evidence>
<feature type="domain" description="CAAX prenyl protease 2/Lysostaphin resistance protein A-like" evidence="3">
    <location>
        <begin position="197"/>
        <end position="292"/>
    </location>
</feature>
<proteinExistence type="predicted"/>
<keyword evidence="2" id="KW-0472">Membrane</keyword>
<dbReference type="RefSeq" id="WP_310170112.1">
    <property type="nucleotide sequence ID" value="NZ_BAABHE010000002.1"/>
</dbReference>
<feature type="region of interest" description="Disordered" evidence="1">
    <location>
        <begin position="1"/>
        <end position="54"/>
    </location>
</feature>
<dbReference type="InterPro" id="IPR052710">
    <property type="entry name" value="CAAX_protease"/>
</dbReference>
<protein>
    <submittedName>
        <fullName evidence="4">Membrane protease YdiL (CAAX protease family)</fullName>
    </submittedName>
</protein>
<feature type="compositionally biased region" description="Polar residues" evidence="1">
    <location>
        <begin position="7"/>
        <end position="33"/>
    </location>
</feature>
<accession>A0ABU2AWZ7</accession>
<evidence type="ECO:0000313" key="5">
    <source>
        <dbReference type="Proteomes" id="UP001183794"/>
    </source>
</evidence>